<keyword evidence="1" id="KW-0732">Signal</keyword>
<reference evidence="3" key="1">
    <citation type="submission" date="2017-06" db="EMBL/GenBank/DDBJ databases">
        <authorList>
            <person name="Varghese N."/>
            <person name="Submissions S."/>
        </authorList>
    </citation>
    <scope>NUCLEOTIDE SEQUENCE [LARGE SCALE GENOMIC DNA]</scope>
    <source>
        <strain evidence="3">NKM1</strain>
    </source>
</reference>
<dbReference type="PROSITE" id="PS51257">
    <property type="entry name" value="PROKAR_LIPOPROTEIN"/>
    <property type="match status" value="1"/>
</dbReference>
<proteinExistence type="predicted"/>
<evidence type="ECO:0000256" key="1">
    <source>
        <dbReference type="SAM" id="SignalP"/>
    </source>
</evidence>
<sequence>MKKHFLLSFLILLFITACEEEAATPGTPSEFIKGEWTCLNITTNFYDEDGNMVHQEIGAEGWIFRFDGKTMKMLAPSADGQLVEMRSGDYQIFEEKEKDYIKFKINGNTTEPHEITAISASKMTWVQNTVPVYNDGTGNVVVDKAIQTNEFTKK</sequence>
<name>A0A239KM65_9BACT</name>
<feature type="signal peptide" evidence="1">
    <location>
        <begin position="1"/>
        <end position="22"/>
    </location>
</feature>
<protein>
    <recommendedName>
        <fullName evidence="4">Lipocalin-like domain-containing protein</fullName>
    </recommendedName>
</protein>
<gene>
    <name evidence="2" type="ORF">SAMN06296052_13018</name>
</gene>
<organism evidence="2 3">
    <name type="scientific">Pontibacter ummariensis</name>
    <dbReference type="NCBI Taxonomy" id="1610492"/>
    <lineage>
        <taxon>Bacteria</taxon>
        <taxon>Pseudomonadati</taxon>
        <taxon>Bacteroidota</taxon>
        <taxon>Cytophagia</taxon>
        <taxon>Cytophagales</taxon>
        <taxon>Hymenobacteraceae</taxon>
        <taxon>Pontibacter</taxon>
    </lineage>
</organism>
<dbReference type="OrthoDB" id="893803at2"/>
<evidence type="ECO:0000313" key="3">
    <source>
        <dbReference type="Proteomes" id="UP000198432"/>
    </source>
</evidence>
<keyword evidence="3" id="KW-1185">Reference proteome</keyword>
<dbReference type="RefSeq" id="WP_089321424.1">
    <property type="nucleotide sequence ID" value="NZ_FZOQ01000030.1"/>
</dbReference>
<accession>A0A239KM65</accession>
<dbReference type="EMBL" id="FZOQ01000030">
    <property type="protein sequence ID" value="SNT19487.1"/>
    <property type="molecule type" value="Genomic_DNA"/>
</dbReference>
<dbReference type="Proteomes" id="UP000198432">
    <property type="component" value="Unassembled WGS sequence"/>
</dbReference>
<feature type="chain" id="PRO_5012715059" description="Lipocalin-like domain-containing protein" evidence="1">
    <location>
        <begin position="23"/>
        <end position="154"/>
    </location>
</feature>
<dbReference type="AlphaFoldDB" id="A0A239KM65"/>
<evidence type="ECO:0000313" key="2">
    <source>
        <dbReference type="EMBL" id="SNT19487.1"/>
    </source>
</evidence>
<evidence type="ECO:0008006" key="4">
    <source>
        <dbReference type="Google" id="ProtNLM"/>
    </source>
</evidence>